<reference evidence="1 2" key="1">
    <citation type="submission" date="2021-07" db="EMBL/GenBank/DDBJ databases">
        <title>Isolation and characterization of bacteria from a gold mining with a capacity of golden bioaccumulation.</title>
        <authorList>
            <person name="Yang X.J."/>
        </authorList>
    </citation>
    <scope>NUCLEOTIDE SEQUENCE [LARGE SCALE GENOMIC DNA]</scope>
    <source>
        <strain evidence="1 2">Au29</strain>
    </source>
</reference>
<dbReference type="Pfam" id="PF13704">
    <property type="entry name" value="Glyco_tranf_2_4"/>
    <property type="match status" value="1"/>
</dbReference>
<protein>
    <submittedName>
        <fullName evidence="1">Glycosyltransferase family 2 protein</fullName>
    </submittedName>
</protein>
<dbReference type="EMBL" id="CP080034">
    <property type="protein sequence ID" value="QYC10190.1"/>
    <property type="molecule type" value="Genomic_DNA"/>
</dbReference>
<evidence type="ECO:0000313" key="2">
    <source>
        <dbReference type="Proteomes" id="UP000824334"/>
    </source>
</evidence>
<proteinExistence type="predicted"/>
<name>A0ABX8TG56_9CAUL</name>
<dbReference type="RefSeq" id="WP_219353020.1">
    <property type="nucleotide sequence ID" value="NZ_CP080034.1"/>
</dbReference>
<sequence>MAKFEVVALALAPERHIATFIAHYRRRGADRIRVFFDGETALAGDFEGAEVIACDDGFWRDLGVRPDSVENRQRAVYDLAYRTADADWLLVVDVDEFILGEGSLPDLLDTIEPGRESVIFPTVEAVYDTRHDLSQEYGAAFFRKSYGKPFSSILPHLFYPGCGGFFTKGLLGHDMGKHAVRTGLEGVEVDIHESKRGGVPFQAVQIRSLLLAHYDAISLDQWRAKWDRRLAVQDTMEMGRKRSLQSTIYSRARRLGAEVELFRRIYVLGGFQTFVLRSLNLIIPNKTNDLTV</sequence>
<keyword evidence="2" id="KW-1185">Reference proteome</keyword>
<dbReference type="GeneID" id="94376948"/>
<gene>
    <name evidence="1" type="ORF">KWG56_16790</name>
</gene>
<accession>A0ABX8TG56</accession>
<organism evidence="1 2">
    <name type="scientific">Brevundimonas nasdae</name>
    <dbReference type="NCBI Taxonomy" id="172043"/>
    <lineage>
        <taxon>Bacteria</taxon>
        <taxon>Pseudomonadati</taxon>
        <taxon>Pseudomonadota</taxon>
        <taxon>Alphaproteobacteria</taxon>
        <taxon>Caulobacterales</taxon>
        <taxon>Caulobacteraceae</taxon>
        <taxon>Brevundimonas</taxon>
    </lineage>
</organism>
<dbReference type="Proteomes" id="UP000824334">
    <property type="component" value="Chromosome"/>
</dbReference>
<evidence type="ECO:0000313" key="1">
    <source>
        <dbReference type="EMBL" id="QYC10190.1"/>
    </source>
</evidence>